<gene>
    <name evidence="2" type="ORF">COV74_10330</name>
</gene>
<name>A0A2H0LKN9_9BACT</name>
<feature type="region of interest" description="Disordered" evidence="1">
    <location>
        <begin position="149"/>
        <end position="240"/>
    </location>
</feature>
<feature type="compositionally biased region" description="Basic and acidic residues" evidence="1">
    <location>
        <begin position="222"/>
        <end position="231"/>
    </location>
</feature>
<dbReference type="Proteomes" id="UP000230859">
    <property type="component" value="Unassembled WGS sequence"/>
</dbReference>
<dbReference type="EMBL" id="PCVY01000076">
    <property type="protein sequence ID" value="PIQ84989.1"/>
    <property type="molecule type" value="Genomic_DNA"/>
</dbReference>
<proteinExistence type="predicted"/>
<reference evidence="2 3" key="1">
    <citation type="submission" date="2017-09" db="EMBL/GenBank/DDBJ databases">
        <title>Depth-based differentiation of microbial function through sediment-hosted aquifers and enrichment of novel symbionts in the deep terrestrial subsurface.</title>
        <authorList>
            <person name="Probst A.J."/>
            <person name="Ladd B."/>
            <person name="Jarett J.K."/>
            <person name="Geller-Mcgrath D.E."/>
            <person name="Sieber C.M."/>
            <person name="Emerson J.B."/>
            <person name="Anantharaman K."/>
            <person name="Thomas B.C."/>
            <person name="Malmstrom R."/>
            <person name="Stieglmeier M."/>
            <person name="Klingl A."/>
            <person name="Woyke T."/>
            <person name="Ryan C.M."/>
            <person name="Banfield J.F."/>
        </authorList>
    </citation>
    <scope>NUCLEOTIDE SEQUENCE [LARGE SCALE GENOMIC DNA]</scope>
    <source>
        <strain evidence="2">CG11_big_fil_rev_8_21_14_0_20_45_26</strain>
    </source>
</reference>
<comment type="caution">
    <text evidence="2">The sequence shown here is derived from an EMBL/GenBank/DDBJ whole genome shotgun (WGS) entry which is preliminary data.</text>
</comment>
<dbReference type="AlphaFoldDB" id="A0A2H0LKN9"/>
<evidence type="ECO:0000256" key="1">
    <source>
        <dbReference type="SAM" id="MobiDB-lite"/>
    </source>
</evidence>
<feature type="compositionally biased region" description="Basic and acidic residues" evidence="1">
    <location>
        <begin position="149"/>
        <end position="182"/>
    </location>
</feature>
<protein>
    <submittedName>
        <fullName evidence="2">Uncharacterized protein</fullName>
    </submittedName>
</protein>
<evidence type="ECO:0000313" key="2">
    <source>
        <dbReference type="EMBL" id="PIQ84989.1"/>
    </source>
</evidence>
<organism evidence="2 3">
    <name type="scientific">Candidatus Abzuiibacterium crystallinum</name>
    <dbReference type="NCBI Taxonomy" id="1974748"/>
    <lineage>
        <taxon>Bacteria</taxon>
        <taxon>Pseudomonadati</taxon>
        <taxon>Candidatus Omnitrophota</taxon>
        <taxon>Candidatus Abzuiibacterium</taxon>
    </lineage>
</organism>
<accession>A0A2H0LKN9</accession>
<sequence>MKHLTVMRHFKYLIILFGVFCLSTVLAYAENETAAFSSNVADQMTKLQELKTQDPAAYQALIAQKKAHIKRSLAQLPQEKRAKALAFLKSDRPLTKQHLQYIKRHHPRLFENIRQNRMSDIQKFASNHPERFERLMQNHPGAREWFQKSQVKKEKMKEHFQKMNPEEKKRVKEKMKDRRPAKESPSGFNPPTRRDRQVSPAGDEINMRQKKMKSRWQSNPGTRERDREQPMSKRRSRRNR</sequence>
<evidence type="ECO:0000313" key="3">
    <source>
        <dbReference type="Proteomes" id="UP000230859"/>
    </source>
</evidence>